<evidence type="ECO:0000256" key="4">
    <source>
        <dbReference type="PROSITE-ProRule" id="PRU00335"/>
    </source>
</evidence>
<dbReference type="RefSeq" id="WP_210808449.1">
    <property type="nucleotide sequence ID" value="NZ_JAGQDG010000003.1"/>
</dbReference>
<dbReference type="PROSITE" id="PS50977">
    <property type="entry name" value="HTH_TETR_2"/>
    <property type="match status" value="1"/>
</dbReference>
<feature type="DNA-binding region" description="H-T-H motif" evidence="4">
    <location>
        <begin position="52"/>
        <end position="71"/>
    </location>
</feature>
<organism evidence="7 8">
    <name type="scientific">Ideonella paludis</name>
    <dbReference type="NCBI Taxonomy" id="1233411"/>
    <lineage>
        <taxon>Bacteria</taxon>
        <taxon>Pseudomonadati</taxon>
        <taxon>Pseudomonadota</taxon>
        <taxon>Betaproteobacteria</taxon>
        <taxon>Burkholderiales</taxon>
        <taxon>Sphaerotilaceae</taxon>
        <taxon>Ideonella</taxon>
    </lineage>
</organism>
<gene>
    <name evidence="7" type="ORF">KAK11_09035</name>
</gene>
<name>A0ABS5DWE5_9BURK</name>
<dbReference type="InterPro" id="IPR001647">
    <property type="entry name" value="HTH_TetR"/>
</dbReference>
<evidence type="ECO:0000256" key="5">
    <source>
        <dbReference type="SAM" id="MobiDB-lite"/>
    </source>
</evidence>
<keyword evidence="3" id="KW-0804">Transcription</keyword>
<protein>
    <submittedName>
        <fullName evidence="7">TetR/AcrR family transcriptional regulator</fullName>
    </submittedName>
</protein>
<evidence type="ECO:0000256" key="2">
    <source>
        <dbReference type="ARBA" id="ARBA00023125"/>
    </source>
</evidence>
<dbReference type="EMBL" id="JAGQDG010000003">
    <property type="protein sequence ID" value="MBQ0935468.1"/>
    <property type="molecule type" value="Genomic_DNA"/>
</dbReference>
<dbReference type="SUPFAM" id="SSF46689">
    <property type="entry name" value="Homeodomain-like"/>
    <property type="match status" value="1"/>
</dbReference>
<dbReference type="Proteomes" id="UP000672097">
    <property type="component" value="Unassembled WGS sequence"/>
</dbReference>
<evidence type="ECO:0000256" key="1">
    <source>
        <dbReference type="ARBA" id="ARBA00023015"/>
    </source>
</evidence>
<dbReference type="PANTHER" id="PTHR30055:SF234">
    <property type="entry name" value="HTH-TYPE TRANSCRIPTIONAL REGULATOR BETI"/>
    <property type="match status" value="1"/>
</dbReference>
<dbReference type="Gene3D" id="1.10.357.10">
    <property type="entry name" value="Tetracycline Repressor, domain 2"/>
    <property type="match status" value="1"/>
</dbReference>
<evidence type="ECO:0000256" key="3">
    <source>
        <dbReference type="ARBA" id="ARBA00023163"/>
    </source>
</evidence>
<proteinExistence type="predicted"/>
<keyword evidence="2 4" id="KW-0238">DNA-binding</keyword>
<keyword evidence="1" id="KW-0805">Transcription regulation</keyword>
<reference evidence="7 8" key="1">
    <citation type="submission" date="2021-04" db="EMBL/GenBank/DDBJ databases">
        <title>The genome sequence of type strain Ideonella paludis KCTC 32238.</title>
        <authorList>
            <person name="Liu Y."/>
        </authorList>
    </citation>
    <scope>NUCLEOTIDE SEQUENCE [LARGE SCALE GENOMIC DNA]</scope>
    <source>
        <strain evidence="7 8">KCTC 32238</strain>
    </source>
</reference>
<feature type="domain" description="HTH tetR-type" evidence="6">
    <location>
        <begin position="29"/>
        <end position="89"/>
    </location>
</feature>
<evidence type="ECO:0000259" key="6">
    <source>
        <dbReference type="PROSITE" id="PS50977"/>
    </source>
</evidence>
<feature type="region of interest" description="Disordered" evidence="5">
    <location>
        <begin position="1"/>
        <end position="26"/>
    </location>
</feature>
<comment type="caution">
    <text evidence="7">The sequence shown here is derived from an EMBL/GenBank/DDBJ whole genome shotgun (WGS) entry which is preliminary data.</text>
</comment>
<dbReference type="PRINTS" id="PR00455">
    <property type="entry name" value="HTHTETR"/>
</dbReference>
<dbReference type="PANTHER" id="PTHR30055">
    <property type="entry name" value="HTH-TYPE TRANSCRIPTIONAL REGULATOR RUTR"/>
    <property type="match status" value="1"/>
</dbReference>
<dbReference type="InterPro" id="IPR009057">
    <property type="entry name" value="Homeodomain-like_sf"/>
</dbReference>
<sequence length="212" mass="23957">MTADVALPTPRRRPTKAKAAPVEATARTPLTPETWIDAATDVLVSHGIDSVRVDVLAKRLQVTRGSFYWHFKDRNDLLAQVLQTWRRKSTEELTRRLETAHTDPAEQVRDVLSLPFRGRSAVRAAQIELALRDWARRDPVARQVMDESDASRLAYISQIFSSLGFGVLEARSRAFLLYSHVVAASQMTGAEAALPREERNRFVEQLIQTPLR</sequence>
<accession>A0ABS5DWE5</accession>
<evidence type="ECO:0000313" key="8">
    <source>
        <dbReference type="Proteomes" id="UP000672097"/>
    </source>
</evidence>
<keyword evidence="8" id="KW-1185">Reference proteome</keyword>
<dbReference type="Pfam" id="PF00440">
    <property type="entry name" value="TetR_N"/>
    <property type="match status" value="1"/>
</dbReference>
<dbReference type="InterPro" id="IPR050109">
    <property type="entry name" value="HTH-type_TetR-like_transc_reg"/>
</dbReference>
<evidence type="ECO:0000313" key="7">
    <source>
        <dbReference type="EMBL" id="MBQ0935468.1"/>
    </source>
</evidence>